<protein>
    <submittedName>
        <fullName evidence="2">Uncharacterized protein</fullName>
    </submittedName>
</protein>
<gene>
    <name evidence="2" type="ORF">BaRGS_00036110</name>
</gene>
<sequence>MQIANLTHATDPANFEALVKAVRELGNFNPSSNEYGKGALAQKLGLSLKKCSLIFKAEAIKTDVDDTQKKCERFEALHTIFNRNRGGEVRRMKCSDFERSKTLNSSTLEEEVLADLTNTEKRLVERLHRVEIRGKFNTAVPILQKCIHRQTLDVVQKAKVASVLFKVNRGVQLTDDVSEDVEDEVTDPDPSEAGKPVAESDEQEDCTVDQEKGEGGSSGSQDMDLAEMNSSQETTHTGAPPHQLAEQKQPRKVQKKKRWTEEEKQEVHRQLTECSVLGKVPQKYECETALAAESVLRNRAGKDVKYFVYNHLKER</sequence>
<keyword evidence="3" id="KW-1185">Reference proteome</keyword>
<dbReference type="Proteomes" id="UP001519460">
    <property type="component" value="Unassembled WGS sequence"/>
</dbReference>
<feature type="compositionally biased region" description="Basic and acidic residues" evidence="1">
    <location>
        <begin position="259"/>
        <end position="269"/>
    </location>
</feature>
<feature type="compositionally biased region" description="Acidic residues" evidence="1">
    <location>
        <begin position="199"/>
        <end position="208"/>
    </location>
</feature>
<dbReference type="EMBL" id="JACVVK020000500">
    <property type="protein sequence ID" value="KAK7469890.1"/>
    <property type="molecule type" value="Genomic_DNA"/>
</dbReference>
<proteinExistence type="predicted"/>
<evidence type="ECO:0000256" key="1">
    <source>
        <dbReference type="SAM" id="MobiDB-lite"/>
    </source>
</evidence>
<reference evidence="2 3" key="1">
    <citation type="journal article" date="2023" name="Sci. Data">
        <title>Genome assembly of the Korean intertidal mud-creeper Batillaria attramentaria.</title>
        <authorList>
            <person name="Patra A.K."/>
            <person name="Ho P.T."/>
            <person name="Jun S."/>
            <person name="Lee S.J."/>
            <person name="Kim Y."/>
            <person name="Won Y.J."/>
        </authorList>
    </citation>
    <scope>NUCLEOTIDE SEQUENCE [LARGE SCALE GENOMIC DNA]</scope>
    <source>
        <strain evidence="2">Wonlab-2016</strain>
    </source>
</reference>
<organism evidence="2 3">
    <name type="scientific">Batillaria attramentaria</name>
    <dbReference type="NCBI Taxonomy" id="370345"/>
    <lineage>
        <taxon>Eukaryota</taxon>
        <taxon>Metazoa</taxon>
        <taxon>Spiralia</taxon>
        <taxon>Lophotrochozoa</taxon>
        <taxon>Mollusca</taxon>
        <taxon>Gastropoda</taxon>
        <taxon>Caenogastropoda</taxon>
        <taxon>Sorbeoconcha</taxon>
        <taxon>Cerithioidea</taxon>
        <taxon>Batillariidae</taxon>
        <taxon>Batillaria</taxon>
    </lineage>
</organism>
<feature type="region of interest" description="Disordered" evidence="1">
    <location>
        <begin position="176"/>
        <end position="269"/>
    </location>
</feature>
<comment type="caution">
    <text evidence="2">The sequence shown here is derived from an EMBL/GenBank/DDBJ whole genome shotgun (WGS) entry which is preliminary data.</text>
</comment>
<feature type="compositionally biased region" description="Polar residues" evidence="1">
    <location>
        <begin position="228"/>
        <end position="237"/>
    </location>
</feature>
<dbReference type="AlphaFoldDB" id="A0ABD0JCY2"/>
<accession>A0ABD0JCY2</accession>
<evidence type="ECO:0000313" key="2">
    <source>
        <dbReference type="EMBL" id="KAK7469890.1"/>
    </source>
</evidence>
<name>A0ABD0JCY2_9CAEN</name>
<feature type="compositionally biased region" description="Acidic residues" evidence="1">
    <location>
        <begin position="176"/>
        <end position="190"/>
    </location>
</feature>
<dbReference type="PANTHER" id="PTHR33480">
    <property type="entry name" value="SET DOMAIN-CONTAINING PROTEIN-RELATED"/>
    <property type="match status" value="1"/>
</dbReference>
<evidence type="ECO:0000313" key="3">
    <source>
        <dbReference type="Proteomes" id="UP001519460"/>
    </source>
</evidence>